<reference evidence="1" key="2">
    <citation type="journal article" date="2021" name="Genome Biol. Evol.">
        <title>Developing a high-quality reference genome for a parasitic bivalve with doubly uniparental inheritance (Bivalvia: Unionida).</title>
        <authorList>
            <person name="Smith C.H."/>
        </authorList>
    </citation>
    <scope>NUCLEOTIDE SEQUENCE</scope>
    <source>
        <strain evidence="1">CHS0354</strain>
        <tissue evidence="1">Mantle</tissue>
    </source>
</reference>
<proteinExistence type="predicted"/>
<sequence>MELKQQLQSPLRLASLSSTYEVKSLQSSLNRDFDSENTHVFSSSPTFTVDERMIEVEDVHSAPSWESWTLCGVGDLRVTGAPSSPLPDLPLHQLSMASKRYAVHTLMRV</sequence>
<dbReference type="EMBL" id="JAEAOA010001195">
    <property type="protein sequence ID" value="KAK3592106.1"/>
    <property type="molecule type" value="Genomic_DNA"/>
</dbReference>
<dbReference type="Proteomes" id="UP001195483">
    <property type="component" value="Unassembled WGS sequence"/>
</dbReference>
<reference evidence="1" key="3">
    <citation type="submission" date="2023-05" db="EMBL/GenBank/DDBJ databases">
        <authorList>
            <person name="Smith C.H."/>
        </authorList>
    </citation>
    <scope>NUCLEOTIDE SEQUENCE</scope>
    <source>
        <strain evidence="1">CHS0354</strain>
        <tissue evidence="1">Mantle</tissue>
    </source>
</reference>
<comment type="caution">
    <text evidence="1">The sequence shown here is derived from an EMBL/GenBank/DDBJ whole genome shotgun (WGS) entry which is preliminary data.</text>
</comment>
<gene>
    <name evidence="1" type="ORF">CHS0354_019373</name>
</gene>
<keyword evidence="2" id="KW-1185">Reference proteome</keyword>
<dbReference type="AlphaFoldDB" id="A0AAE0SI36"/>
<reference evidence="1" key="1">
    <citation type="journal article" date="2021" name="Genome Biol. Evol.">
        <title>A High-Quality Reference Genome for a Parasitic Bivalve with Doubly Uniparental Inheritance (Bivalvia: Unionida).</title>
        <authorList>
            <person name="Smith C.H."/>
        </authorList>
    </citation>
    <scope>NUCLEOTIDE SEQUENCE</scope>
    <source>
        <strain evidence="1">CHS0354</strain>
    </source>
</reference>
<organism evidence="1 2">
    <name type="scientific">Potamilus streckersoni</name>
    <dbReference type="NCBI Taxonomy" id="2493646"/>
    <lineage>
        <taxon>Eukaryota</taxon>
        <taxon>Metazoa</taxon>
        <taxon>Spiralia</taxon>
        <taxon>Lophotrochozoa</taxon>
        <taxon>Mollusca</taxon>
        <taxon>Bivalvia</taxon>
        <taxon>Autobranchia</taxon>
        <taxon>Heteroconchia</taxon>
        <taxon>Palaeoheterodonta</taxon>
        <taxon>Unionida</taxon>
        <taxon>Unionoidea</taxon>
        <taxon>Unionidae</taxon>
        <taxon>Ambleminae</taxon>
        <taxon>Lampsilini</taxon>
        <taxon>Potamilus</taxon>
    </lineage>
</organism>
<name>A0AAE0SI36_9BIVA</name>
<evidence type="ECO:0000313" key="2">
    <source>
        <dbReference type="Proteomes" id="UP001195483"/>
    </source>
</evidence>
<evidence type="ECO:0000313" key="1">
    <source>
        <dbReference type="EMBL" id="KAK3592106.1"/>
    </source>
</evidence>
<protein>
    <submittedName>
        <fullName evidence="1">Uncharacterized protein</fullName>
    </submittedName>
</protein>
<accession>A0AAE0SI36</accession>